<dbReference type="Proteomes" id="UP001175271">
    <property type="component" value="Unassembled WGS sequence"/>
</dbReference>
<dbReference type="SUPFAM" id="SSF55550">
    <property type="entry name" value="SH2 domain"/>
    <property type="match status" value="1"/>
</dbReference>
<evidence type="ECO:0000256" key="12">
    <source>
        <dbReference type="ARBA" id="ARBA00051245"/>
    </source>
</evidence>
<keyword evidence="3" id="KW-1003">Cell membrane</keyword>
<dbReference type="InterPro" id="IPR011009">
    <property type="entry name" value="Kinase-like_dom_sf"/>
</dbReference>
<dbReference type="PROSITE" id="PS50001">
    <property type="entry name" value="SH2"/>
    <property type="match status" value="1"/>
</dbReference>
<keyword evidence="9 14" id="KW-0727">SH2 domain</keyword>
<dbReference type="InterPro" id="IPR008266">
    <property type="entry name" value="Tyr_kinase_AS"/>
</dbReference>
<evidence type="ECO:0000256" key="10">
    <source>
        <dbReference type="ARBA" id="ARBA00023136"/>
    </source>
</evidence>
<feature type="domain" description="Protein kinase" evidence="19">
    <location>
        <begin position="452"/>
        <end position="720"/>
    </location>
</feature>
<feature type="binding site" evidence="15">
    <location>
        <position position="485"/>
    </location>
    <ligand>
        <name>ATP</name>
        <dbReference type="ChEBI" id="CHEBI:30616"/>
    </ligand>
</feature>
<dbReference type="SMART" id="SM00252">
    <property type="entry name" value="SH2"/>
    <property type="match status" value="1"/>
</dbReference>
<comment type="similarity">
    <text evidence="13">Belongs to the protein kinase superfamily. Tyr protein kinase family. Fes/fps subfamily.</text>
</comment>
<evidence type="ECO:0000313" key="20">
    <source>
        <dbReference type="EMBL" id="KAK0422113.1"/>
    </source>
</evidence>
<keyword evidence="11 16" id="KW-0829">Tyrosine-protein kinase</keyword>
<dbReference type="GO" id="GO:0005737">
    <property type="term" value="C:cytoplasm"/>
    <property type="evidence" value="ECO:0007669"/>
    <property type="project" value="UniProtKB-SubCell"/>
</dbReference>
<dbReference type="SMART" id="SM00219">
    <property type="entry name" value="TyrKc"/>
    <property type="match status" value="1"/>
</dbReference>
<dbReference type="PANTHER" id="PTHR24418">
    <property type="entry name" value="TYROSINE-PROTEIN KINASE"/>
    <property type="match status" value="1"/>
</dbReference>
<accession>A0AA39IF66</accession>
<dbReference type="AlphaFoldDB" id="A0AA39IF66"/>
<feature type="compositionally biased region" description="Polar residues" evidence="17">
    <location>
        <begin position="299"/>
        <end position="313"/>
    </location>
</feature>
<dbReference type="Gene3D" id="3.30.200.20">
    <property type="entry name" value="Phosphorylase Kinase, domain 1"/>
    <property type="match status" value="1"/>
</dbReference>
<dbReference type="FunFam" id="1.10.510.10:FF:001408">
    <property type="entry name" value="Tyrosine-protein kinase"/>
    <property type="match status" value="1"/>
</dbReference>
<keyword evidence="6 15" id="KW-0547">Nucleotide-binding</keyword>
<evidence type="ECO:0000256" key="16">
    <source>
        <dbReference type="RuleBase" id="RU362096"/>
    </source>
</evidence>
<dbReference type="PROSITE" id="PS00109">
    <property type="entry name" value="PROTEIN_KINASE_TYR"/>
    <property type="match status" value="1"/>
</dbReference>
<dbReference type="Gene3D" id="3.30.505.10">
    <property type="entry name" value="SH2 domain"/>
    <property type="match status" value="1"/>
</dbReference>
<feature type="region of interest" description="Disordered" evidence="17">
    <location>
        <begin position="270"/>
        <end position="313"/>
    </location>
</feature>
<evidence type="ECO:0000313" key="21">
    <source>
        <dbReference type="Proteomes" id="UP001175271"/>
    </source>
</evidence>
<comment type="catalytic activity">
    <reaction evidence="12 16">
        <text>L-tyrosyl-[protein] + ATP = O-phospho-L-tyrosyl-[protein] + ADP + H(+)</text>
        <dbReference type="Rhea" id="RHEA:10596"/>
        <dbReference type="Rhea" id="RHEA-COMP:10136"/>
        <dbReference type="Rhea" id="RHEA-COMP:20101"/>
        <dbReference type="ChEBI" id="CHEBI:15378"/>
        <dbReference type="ChEBI" id="CHEBI:30616"/>
        <dbReference type="ChEBI" id="CHEBI:46858"/>
        <dbReference type="ChEBI" id="CHEBI:61978"/>
        <dbReference type="ChEBI" id="CHEBI:456216"/>
        <dbReference type="EC" id="2.7.10.2"/>
    </reaction>
</comment>
<sequence>MMSDDYPTFYLKETRDLLVYHSLLKLYKLNDPRRRADCNTGSKHSVLARKLLITKRIKYLLENPDPRYQMPYQMSLPSRITQREEKLVWERIQRMTESKSSGETWQRKRKFRDGDVEEPVFKRKVKDGAAGEAINKPTDIHLKPESQNVQENNEGQEASPLPKRTNTIQDSFYDDYFNNADGFYETPTSSSATFSRVQPAFGCRFTVSHTNTDGRRKEVHRGEQAMTVEFREKRLKQRMLVAPSTYLSNQPASHFRPKLKARIAQDSAILQPSSSASFPSDSSKTKTPEKSKNALVSKMTRTSAPSVIPSMQKTSAATVKGSELEMLKNAVPIDDFASREMARALTSHPWYHGLMPREEIEELVKTDGDFLVRKTEVSGKARYAVSVYFTNRIRHILLKYADGMWCLHGIKKAKLTELIEEHVRTRTPVQTDGTTLVKAVPRPDFYILHEHVEVKKKLGGGAFGDVHIGTLKRGEHDVIDVAVKKLKGVMHKKQRTEFVKEAKLMRRFDHPNIVRLIGVAPQEEPLMILLELASGGSLQAKLKSDLSIGKERLTRYVLDGCRGMCYLAGRKVIHRDIAARNCLLGKNDEVKISDFGLSVADKSVLKLERLKNMPIKWLSPETLRKGEFSTKSDVWAFGVLIWEVFSRCKSDPFPGENNTQARAKILSNKQPMQAPDGTPNVLSAVMALCFTQDPNERPDFEGIFKVLAPREIPPPPMPSFETY</sequence>
<dbReference type="PROSITE" id="PS00107">
    <property type="entry name" value="PROTEIN_KINASE_ATP"/>
    <property type="match status" value="1"/>
</dbReference>
<dbReference type="InterPro" id="IPR001245">
    <property type="entry name" value="Ser-Thr/Tyr_kinase_cat_dom"/>
</dbReference>
<gene>
    <name evidence="20" type="ORF">QR680_007374</name>
</gene>
<dbReference type="InterPro" id="IPR035849">
    <property type="entry name" value="Fes/Fps/Fer_SH2"/>
</dbReference>
<dbReference type="InterPro" id="IPR017441">
    <property type="entry name" value="Protein_kinase_ATP_BS"/>
</dbReference>
<dbReference type="InterPro" id="IPR000719">
    <property type="entry name" value="Prot_kinase_dom"/>
</dbReference>
<organism evidence="20 21">
    <name type="scientific">Steinernema hermaphroditum</name>
    <dbReference type="NCBI Taxonomy" id="289476"/>
    <lineage>
        <taxon>Eukaryota</taxon>
        <taxon>Metazoa</taxon>
        <taxon>Ecdysozoa</taxon>
        <taxon>Nematoda</taxon>
        <taxon>Chromadorea</taxon>
        <taxon>Rhabditida</taxon>
        <taxon>Tylenchina</taxon>
        <taxon>Panagrolaimomorpha</taxon>
        <taxon>Strongyloidoidea</taxon>
        <taxon>Steinernematidae</taxon>
        <taxon>Steinernema</taxon>
    </lineage>
</organism>
<dbReference type="GO" id="GO:0005524">
    <property type="term" value="F:ATP binding"/>
    <property type="evidence" value="ECO:0007669"/>
    <property type="project" value="UniProtKB-UniRule"/>
</dbReference>
<keyword evidence="5 16" id="KW-0808">Transferase</keyword>
<keyword evidence="8 15" id="KW-0067">ATP-binding</keyword>
<evidence type="ECO:0000256" key="2">
    <source>
        <dbReference type="ARBA" id="ARBA00004496"/>
    </source>
</evidence>
<evidence type="ECO:0000256" key="1">
    <source>
        <dbReference type="ARBA" id="ARBA00004202"/>
    </source>
</evidence>
<feature type="compositionally biased region" description="Polar residues" evidence="17">
    <location>
        <begin position="145"/>
        <end position="156"/>
    </location>
</feature>
<evidence type="ECO:0000256" key="3">
    <source>
        <dbReference type="ARBA" id="ARBA00022475"/>
    </source>
</evidence>
<reference evidence="20" key="1">
    <citation type="submission" date="2023-06" db="EMBL/GenBank/DDBJ databases">
        <title>Genomic analysis of the entomopathogenic nematode Steinernema hermaphroditum.</title>
        <authorList>
            <person name="Schwarz E.M."/>
            <person name="Heppert J.K."/>
            <person name="Baniya A."/>
            <person name="Schwartz H.T."/>
            <person name="Tan C.-H."/>
            <person name="Antoshechkin I."/>
            <person name="Sternberg P.W."/>
            <person name="Goodrich-Blair H."/>
            <person name="Dillman A.R."/>
        </authorList>
    </citation>
    <scope>NUCLEOTIDE SEQUENCE</scope>
    <source>
        <strain evidence="20">PS9179</strain>
        <tissue evidence="20">Whole animal</tissue>
    </source>
</reference>
<dbReference type="EC" id="2.7.10.2" evidence="16"/>
<feature type="compositionally biased region" description="Low complexity" evidence="17">
    <location>
        <begin position="273"/>
        <end position="282"/>
    </location>
</feature>
<dbReference type="Gene3D" id="1.10.510.10">
    <property type="entry name" value="Transferase(Phosphotransferase) domain 1"/>
    <property type="match status" value="1"/>
</dbReference>
<evidence type="ECO:0000256" key="4">
    <source>
        <dbReference type="ARBA" id="ARBA00022490"/>
    </source>
</evidence>
<evidence type="ECO:0000256" key="15">
    <source>
        <dbReference type="PROSITE-ProRule" id="PRU10141"/>
    </source>
</evidence>
<dbReference type="Pfam" id="PF00017">
    <property type="entry name" value="SH2"/>
    <property type="match status" value="1"/>
</dbReference>
<dbReference type="CDD" id="cd00192">
    <property type="entry name" value="PTKc"/>
    <property type="match status" value="1"/>
</dbReference>
<evidence type="ECO:0000256" key="8">
    <source>
        <dbReference type="ARBA" id="ARBA00022840"/>
    </source>
</evidence>
<evidence type="ECO:0000256" key="7">
    <source>
        <dbReference type="ARBA" id="ARBA00022777"/>
    </source>
</evidence>
<proteinExistence type="inferred from homology"/>
<evidence type="ECO:0000256" key="9">
    <source>
        <dbReference type="ARBA" id="ARBA00022999"/>
    </source>
</evidence>
<dbReference type="SUPFAM" id="SSF56112">
    <property type="entry name" value="Protein kinase-like (PK-like)"/>
    <property type="match status" value="1"/>
</dbReference>
<keyword evidence="10" id="KW-0472">Membrane</keyword>
<evidence type="ECO:0000256" key="11">
    <source>
        <dbReference type="ARBA" id="ARBA00023137"/>
    </source>
</evidence>
<name>A0AA39IF66_9BILA</name>
<feature type="compositionally biased region" description="Basic and acidic residues" evidence="17">
    <location>
        <begin position="283"/>
        <end position="292"/>
    </location>
</feature>
<dbReference type="GO" id="GO:0004715">
    <property type="term" value="F:non-membrane spanning protein tyrosine kinase activity"/>
    <property type="evidence" value="ECO:0007669"/>
    <property type="project" value="UniProtKB-EC"/>
</dbReference>
<evidence type="ECO:0000256" key="17">
    <source>
        <dbReference type="SAM" id="MobiDB-lite"/>
    </source>
</evidence>
<dbReference type="InterPro" id="IPR020635">
    <property type="entry name" value="Tyr_kinase_cat_dom"/>
</dbReference>
<keyword evidence="7 16" id="KW-0418">Kinase</keyword>
<evidence type="ECO:0000256" key="14">
    <source>
        <dbReference type="PROSITE-ProRule" id="PRU00191"/>
    </source>
</evidence>
<dbReference type="PRINTS" id="PR00109">
    <property type="entry name" value="TYRKINASE"/>
</dbReference>
<dbReference type="Pfam" id="PF07714">
    <property type="entry name" value="PK_Tyr_Ser-Thr"/>
    <property type="match status" value="1"/>
</dbReference>
<dbReference type="InterPro" id="IPR036860">
    <property type="entry name" value="SH2_dom_sf"/>
</dbReference>
<evidence type="ECO:0000256" key="6">
    <source>
        <dbReference type="ARBA" id="ARBA00022741"/>
    </source>
</evidence>
<evidence type="ECO:0000259" key="19">
    <source>
        <dbReference type="PROSITE" id="PS50011"/>
    </source>
</evidence>
<protein>
    <recommendedName>
        <fullName evidence="16">Tyrosine-protein kinase</fullName>
        <ecNumber evidence="16">2.7.10.2</ecNumber>
    </recommendedName>
</protein>
<dbReference type="FunFam" id="3.30.200.20:FF:000194">
    <property type="entry name" value="protein-tyrosine kinase 2-beta isoform X1"/>
    <property type="match status" value="1"/>
</dbReference>
<evidence type="ECO:0000259" key="18">
    <source>
        <dbReference type="PROSITE" id="PS50001"/>
    </source>
</evidence>
<dbReference type="InterPro" id="IPR000980">
    <property type="entry name" value="SH2"/>
</dbReference>
<feature type="region of interest" description="Disordered" evidence="17">
    <location>
        <begin position="135"/>
        <end position="166"/>
    </location>
</feature>
<dbReference type="CDD" id="cd10361">
    <property type="entry name" value="SH2_Fps_family"/>
    <property type="match status" value="1"/>
</dbReference>
<dbReference type="PROSITE" id="PS50011">
    <property type="entry name" value="PROTEIN_KINASE_DOM"/>
    <property type="match status" value="1"/>
</dbReference>
<dbReference type="GO" id="GO:0005886">
    <property type="term" value="C:plasma membrane"/>
    <property type="evidence" value="ECO:0007669"/>
    <property type="project" value="UniProtKB-SubCell"/>
</dbReference>
<comment type="caution">
    <text evidence="20">The sequence shown here is derived from an EMBL/GenBank/DDBJ whole genome shotgun (WGS) entry which is preliminary data.</text>
</comment>
<dbReference type="EMBL" id="JAUCMV010000001">
    <property type="protein sequence ID" value="KAK0422113.1"/>
    <property type="molecule type" value="Genomic_DNA"/>
</dbReference>
<keyword evidence="21" id="KW-1185">Reference proteome</keyword>
<dbReference type="InterPro" id="IPR050198">
    <property type="entry name" value="Non-receptor_tyrosine_kinases"/>
</dbReference>
<comment type="subcellular location">
    <subcellularLocation>
        <location evidence="1">Cell membrane</location>
        <topology evidence="1">Peripheral membrane protein</topology>
    </subcellularLocation>
    <subcellularLocation>
        <location evidence="2">Cytoplasm</location>
    </subcellularLocation>
</comment>
<evidence type="ECO:0000256" key="5">
    <source>
        <dbReference type="ARBA" id="ARBA00022679"/>
    </source>
</evidence>
<keyword evidence="4" id="KW-0963">Cytoplasm</keyword>
<evidence type="ECO:0000256" key="13">
    <source>
        <dbReference type="ARBA" id="ARBA00061333"/>
    </source>
</evidence>
<feature type="domain" description="SH2" evidence="18">
    <location>
        <begin position="350"/>
        <end position="440"/>
    </location>
</feature>